<sequence length="115" mass="13259">MTAYPKYPSELARKNQSLLAGRLRWPVGALAACWDLENRFPGWRVSWLRENTSPGFERPAGFWATWDVDGHHAEVFRQDAGELAERLAEGVPEHVYGKEGCPWCLRHAGWRRVRL</sequence>
<dbReference type="RefSeq" id="WP_378970207.1">
    <property type="nucleotide sequence ID" value="NZ_JBHTBJ010000013.1"/>
</dbReference>
<evidence type="ECO:0000313" key="1">
    <source>
        <dbReference type="EMBL" id="MFC7276204.1"/>
    </source>
</evidence>
<protein>
    <submittedName>
        <fullName evidence="1">Uncharacterized protein</fullName>
    </submittedName>
</protein>
<organism evidence="1 2">
    <name type="scientific">Paractinoplanes rhizophilus</name>
    <dbReference type="NCBI Taxonomy" id="1416877"/>
    <lineage>
        <taxon>Bacteria</taxon>
        <taxon>Bacillati</taxon>
        <taxon>Actinomycetota</taxon>
        <taxon>Actinomycetes</taxon>
        <taxon>Micromonosporales</taxon>
        <taxon>Micromonosporaceae</taxon>
        <taxon>Paractinoplanes</taxon>
    </lineage>
</organism>
<proteinExistence type="predicted"/>
<evidence type="ECO:0000313" key="2">
    <source>
        <dbReference type="Proteomes" id="UP001596548"/>
    </source>
</evidence>
<gene>
    <name evidence="1" type="ORF">ACFQS1_19605</name>
</gene>
<keyword evidence="2" id="KW-1185">Reference proteome</keyword>
<dbReference type="Proteomes" id="UP001596548">
    <property type="component" value="Unassembled WGS sequence"/>
</dbReference>
<comment type="caution">
    <text evidence="1">The sequence shown here is derived from an EMBL/GenBank/DDBJ whole genome shotgun (WGS) entry which is preliminary data.</text>
</comment>
<name>A0ABW2HSP7_9ACTN</name>
<accession>A0ABW2HSP7</accession>
<reference evidence="2" key="1">
    <citation type="journal article" date="2019" name="Int. J. Syst. Evol. Microbiol.">
        <title>The Global Catalogue of Microorganisms (GCM) 10K type strain sequencing project: providing services to taxonomists for standard genome sequencing and annotation.</title>
        <authorList>
            <consortium name="The Broad Institute Genomics Platform"/>
            <consortium name="The Broad Institute Genome Sequencing Center for Infectious Disease"/>
            <person name="Wu L."/>
            <person name="Ma J."/>
        </authorList>
    </citation>
    <scope>NUCLEOTIDE SEQUENCE [LARGE SCALE GENOMIC DNA]</scope>
    <source>
        <strain evidence="2">XZYJT-10</strain>
    </source>
</reference>
<dbReference type="EMBL" id="JBHTBJ010000013">
    <property type="protein sequence ID" value="MFC7276204.1"/>
    <property type="molecule type" value="Genomic_DNA"/>
</dbReference>